<reference evidence="6" key="1">
    <citation type="submission" date="2010-02" db="EMBL/GenBank/DDBJ databases">
        <title>Complete sequence of Aciduliprofundum boonei T469.</title>
        <authorList>
            <consortium name="US DOE Joint Genome Institute"/>
            <person name="Lucas S."/>
            <person name="Copeland A."/>
            <person name="Lapidus A."/>
            <person name="Cheng J.-F."/>
            <person name="Bruce D."/>
            <person name="Goodwin L."/>
            <person name="Pitluck S."/>
            <person name="Saunders E."/>
            <person name="Detter J.C."/>
            <person name="Han C."/>
            <person name="Tapia R."/>
            <person name="Land M."/>
            <person name="Hauser L."/>
            <person name="Kyrpides N."/>
            <person name="Mikhailova N."/>
            <person name="Flores G."/>
            <person name="Reysenbach A.-L."/>
            <person name="Woyke T."/>
        </authorList>
    </citation>
    <scope>NUCLEOTIDE SEQUENCE</scope>
    <source>
        <strain evidence="6">T469</strain>
    </source>
</reference>
<dbReference type="InterPro" id="IPR027417">
    <property type="entry name" value="P-loop_NTPase"/>
</dbReference>
<dbReference type="InterPro" id="IPR004483">
    <property type="entry name" value="SMUBP-2/Hcs1-like"/>
</dbReference>
<keyword evidence="5" id="KW-0067">ATP-binding</keyword>
<evidence type="ECO:0000256" key="5">
    <source>
        <dbReference type="ARBA" id="ARBA00022840"/>
    </source>
</evidence>
<dbReference type="RefSeq" id="WP_008084282.1">
    <property type="nucleotide sequence ID" value="NC_013926.1"/>
</dbReference>
<dbReference type="HOGENOM" id="CLU_001666_8_2_2"/>
<dbReference type="GO" id="GO:0016787">
    <property type="term" value="F:hydrolase activity"/>
    <property type="evidence" value="ECO:0007669"/>
    <property type="project" value="UniProtKB-KW"/>
</dbReference>
<keyword evidence="2" id="KW-0547">Nucleotide-binding</keyword>
<dbReference type="STRING" id="439481.Aboo_0955"/>
<dbReference type="SUPFAM" id="SSF52540">
    <property type="entry name" value="P-loop containing nucleoside triphosphate hydrolases"/>
    <property type="match status" value="1"/>
</dbReference>
<keyword evidence="3" id="KW-0378">Hydrolase</keyword>
<dbReference type="GO" id="GO:0043139">
    <property type="term" value="F:5'-3' DNA helicase activity"/>
    <property type="evidence" value="ECO:0007669"/>
    <property type="project" value="TreeGrafter"/>
</dbReference>
<dbReference type="PANTHER" id="PTHR43788:SF8">
    <property type="entry name" value="DNA-BINDING PROTEIN SMUBP-2"/>
    <property type="match status" value="1"/>
</dbReference>
<gene>
    <name evidence="6" type="ordered locus">Aboo_0955</name>
</gene>
<name>B5ID88_ACIB4</name>
<dbReference type="InterPro" id="IPR041679">
    <property type="entry name" value="DNA2/NAM7-like_C"/>
</dbReference>
<dbReference type="InterPro" id="IPR041677">
    <property type="entry name" value="DNA2/NAM7_AAA_11"/>
</dbReference>
<evidence type="ECO:0000313" key="7">
    <source>
        <dbReference type="Proteomes" id="UP000001400"/>
    </source>
</evidence>
<evidence type="ECO:0000256" key="2">
    <source>
        <dbReference type="ARBA" id="ARBA00022741"/>
    </source>
</evidence>
<dbReference type="KEGG" id="abi:Aboo_0955"/>
<dbReference type="InterPro" id="IPR014001">
    <property type="entry name" value="Helicase_ATP-bd"/>
</dbReference>
<dbReference type="GO" id="GO:0005524">
    <property type="term" value="F:ATP binding"/>
    <property type="evidence" value="ECO:0007669"/>
    <property type="project" value="UniProtKB-KW"/>
</dbReference>
<dbReference type="Gene3D" id="2.40.30.270">
    <property type="match status" value="1"/>
</dbReference>
<dbReference type="CDD" id="cd18808">
    <property type="entry name" value="SF1_C_Upf1"/>
    <property type="match status" value="1"/>
</dbReference>
<evidence type="ECO:0000256" key="1">
    <source>
        <dbReference type="ARBA" id="ARBA00007913"/>
    </source>
</evidence>
<dbReference type="FunFam" id="3.40.50.300:FF:000326">
    <property type="entry name" value="P-loop containing nucleoside triphosphate hydrolase"/>
    <property type="match status" value="1"/>
</dbReference>
<proteinExistence type="inferred from homology"/>
<dbReference type="Pfam" id="PF13086">
    <property type="entry name" value="AAA_11"/>
    <property type="match status" value="1"/>
</dbReference>
<evidence type="ECO:0000256" key="3">
    <source>
        <dbReference type="ARBA" id="ARBA00022801"/>
    </source>
</evidence>
<protein>
    <submittedName>
        <fullName evidence="6">DNA helicase</fullName>
    </submittedName>
</protein>
<dbReference type="OrthoDB" id="45637at2157"/>
<evidence type="ECO:0000313" key="6">
    <source>
        <dbReference type="EMBL" id="ADD08764.1"/>
    </source>
</evidence>
<keyword evidence="4 6" id="KW-0347">Helicase</keyword>
<dbReference type="PANTHER" id="PTHR43788">
    <property type="entry name" value="DNA2/NAM7 HELICASE FAMILY MEMBER"/>
    <property type="match status" value="1"/>
</dbReference>
<keyword evidence="7" id="KW-1185">Reference proteome</keyword>
<dbReference type="InterPro" id="IPR047187">
    <property type="entry name" value="SF1_C_Upf1"/>
</dbReference>
<dbReference type="Pfam" id="PF13087">
    <property type="entry name" value="AAA_12"/>
    <property type="match status" value="1"/>
</dbReference>
<dbReference type="InterPro" id="IPR050534">
    <property type="entry name" value="Coronavir_polyprotein_1ab"/>
</dbReference>
<organism evidence="6 7">
    <name type="scientific">Aciduliprofundum boonei (strain DSM 19572 / T469)</name>
    <dbReference type="NCBI Taxonomy" id="439481"/>
    <lineage>
        <taxon>Archaea</taxon>
        <taxon>Methanobacteriati</taxon>
        <taxon>Thermoplasmatota</taxon>
        <taxon>DHVE2 group</taxon>
        <taxon>Candidatus Aciduliprofundum</taxon>
    </lineage>
</organism>
<dbReference type="eggNOG" id="arCOG00792">
    <property type="taxonomic scope" value="Archaea"/>
</dbReference>
<dbReference type="GO" id="GO:0003677">
    <property type="term" value="F:DNA binding"/>
    <property type="evidence" value="ECO:0007669"/>
    <property type="project" value="InterPro"/>
</dbReference>
<evidence type="ECO:0000256" key="4">
    <source>
        <dbReference type="ARBA" id="ARBA00022806"/>
    </source>
</evidence>
<dbReference type="Proteomes" id="UP000001400">
    <property type="component" value="Chromosome"/>
</dbReference>
<dbReference type="SMART" id="SM00487">
    <property type="entry name" value="DEXDc"/>
    <property type="match status" value="1"/>
</dbReference>
<dbReference type="GO" id="GO:0005694">
    <property type="term" value="C:chromosome"/>
    <property type="evidence" value="ECO:0007669"/>
    <property type="project" value="UniProtKB-ARBA"/>
</dbReference>
<dbReference type="Gene3D" id="3.40.50.300">
    <property type="entry name" value="P-loop containing nucleotide triphosphate hydrolases"/>
    <property type="match status" value="2"/>
</dbReference>
<dbReference type="AlphaFoldDB" id="B5ID88"/>
<sequence>MEFENIDSYISYFSKLINLEREEEMRRHWEEIKKLSGKKREKLGRAILNLKGKFIGRGLGGAYLVKFSRKDMPENEIMVGDIVIVSIGKVSPKNPQATVYEKGKRYIILSFSKRPPKFVYSRGVRIDLYANDITFQRMLSALQSLKDENKLRLRAILLGNANPELCKVGIKLENRRLNNFQRKAVESLIGSELFLIHGPPGTGKTTTLAEGIIQMVKKGYRVLATADSNVAVDNLVEKLAHKVNVVRVGHPARIGKSIIEHTLDYIVAQDIEYKKAMEIWEKIDDMRAEQEKYKKPTPQWRRGMGDDEIVYLANASRSYRGVPVEIMKNMAQWIKIQRRIEEYVKKAKKMEEKVIKRVLKNADVICTTNSTAGSELLYNMDFDFVVIDEATQSIEPSCLIPMIKGDRYIMAGDHRQLPPTIMSYKAKALQLTLFERFIKLYPHLSITLRVQYRMNEKIMKFPSKLFYKDLLIAHPSVKNRSIEDLGVSAENLEEPMRSICEPQSIIVFLDMQNCKEEKRGGSTSYYNECEAETVKDTVDCLLKIGLKEKHIGIITPYDDQVDLLRSMIEDIEIKSVDGFQGREKDVIIISFVRSNDKGDIGFLDDLRRLNVAITRAKRKLIMLGNAKTLSSNEVYTKLIDYTRSEGKFLKIDDNS</sequence>
<accession>B5ID88</accession>
<comment type="similarity">
    <text evidence="1">Belongs to the DNA2/NAM7 helicase family.</text>
</comment>
<dbReference type="NCBIfam" id="TIGR00376">
    <property type="entry name" value="IGHMBP2 family helicase"/>
    <property type="match status" value="1"/>
</dbReference>
<dbReference type="EMBL" id="CP001941">
    <property type="protein sequence ID" value="ADD08764.1"/>
    <property type="molecule type" value="Genomic_DNA"/>
</dbReference>
<dbReference type="GeneID" id="8827909"/>